<organism evidence="13 14">
    <name type="scientific">Actinomadura litoris</name>
    <dbReference type="NCBI Taxonomy" id="2678616"/>
    <lineage>
        <taxon>Bacteria</taxon>
        <taxon>Bacillati</taxon>
        <taxon>Actinomycetota</taxon>
        <taxon>Actinomycetes</taxon>
        <taxon>Streptosporangiales</taxon>
        <taxon>Thermomonosporaceae</taxon>
        <taxon>Actinomadura</taxon>
    </lineage>
</organism>
<evidence type="ECO:0000256" key="4">
    <source>
        <dbReference type="ARBA" id="ARBA00022679"/>
    </source>
</evidence>
<keyword evidence="7 10" id="KW-0472">Membrane</keyword>
<dbReference type="HAMAP" id="MF_00033">
    <property type="entry name" value="MurG"/>
    <property type="match status" value="1"/>
</dbReference>
<evidence type="ECO:0000256" key="9">
    <source>
        <dbReference type="ARBA" id="ARBA00023316"/>
    </source>
</evidence>
<proteinExistence type="inferred from homology"/>
<protein>
    <recommendedName>
        <fullName evidence="10">UDP-N-acetylglucosamine--N-acetylmuramyl-(pentapeptide) pyrophosphoryl-undecaprenol N-acetylglucosamine transferase</fullName>
        <ecNumber evidence="10">2.4.1.227</ecNumber>
    </recommendedName>
    <alternativeName>
        <fullName evidence="10">Undecaprenyl-PP-MurNAc-pentapeptide-UDPGlcNAc GlcNAc transferase</fullName>
    </alternativeName>
</protein>
<evidence type="ECO:0000256" key="6">
    <source>
        <dbReference type="ARBA" id="ARBA00022984"/>
    </source>
</evidence>
<dbReference type="CDD" id="cd03785">
    <property type="entry name" value="GT28_MurG"/>
    <property type="match status" value="1"/>
</dbReference>
<keyword evidence="14" id="KW-1185">Reference proteome</keyword>
<keyword evidence="8 10" id="KW-0131">Cell cycle</keyword>
<evidence type="ECO:0000313" key="14">
    <source>
        <dbReference type="Proteomes" id="UP000432015"/>
    </source>
</evidence>
<keyword evidence="3 10" id="KW-0328">Glycosyltransferase</keyword>
<dbReference type="AlphaFoldDB" id="A0A7K1KSP6"/>
<evidence type="ECO:0000256" key="3">
    <source>
        <dbReference type="ARBA" id="ARBA00022676"/>
    </source>
</evidence>
<dbReference type="Pfam" id="PF03033">
    <property type="entry name" value="Glyco_transf_28"/>
    <property type="match status" value="1"/>
</dbReference>
<dbReference type="Gene3D" id="3.40.50.2000">
    <property type="entry name" value="Glycogen Phosphorylase B"/>
    <property type="match status" value="2"/>
</dbReference>
<evidence type="ECO:0000256" key="2">
    <source>
        <dbReference type="ARBA" id="ARBA00022618"/>
    </source>
</evidence>
<accession>A0A7K1KSP6</accession>
<keyword evidence="4 10" id="KW-0808">Transferase</keyword>
<dbReference type="GO" id="GO:0005886">
    <property type="term" value="C:plasma membrane"/>
    <property type="evidence" value="ECO:0007669"/>
    <property type="project" value="UniProtKB-SubCell"/>
</dbReference>
<evidence type="ECO:0000259" key="11">
    <source>
        <dbReference type="Pfam" id="PF03033"/>
    </source>
</evidence>
<dbReference type="GO" id="GO:0050511">
    <property type="term" value="F:undecaprenyldiphospho-muramoylpentapeptide beta-N-acetylglucosaminyltransferase activity"/>
    <property type="evidence" value="ECO:0007669"/>
    <property type="project" value="UniProtKB-UniRule"/>
</dbReference>
<feature type="domain" description="Glycosyl transferase family 28 C-terminal" evidence="12">
    <location>
        <begin position="216"/>
        <end position="374"/>
    </location>
</feature>
<dbReference type="Pfam" id="PF04101">
    <property type="entry name" value="Glyco_tran_28_C"/>
    <property type="match status" value="1"/>
</dbReference>
<dbReference type="PANTHER" id="PTHR21015:SF22">
    <property type="entry name" value="GLYCOSYLTRANSFERASE"/>
    <property type="match status" value="1"/>
</dbReference>
<feature type="domain" description="Glycosyltransferase family 28 N-terminal" evidence="11">
    <location>
        <begin position="20"/>
        <end position="164"/>
    </location>
</feature>
<dbReference type="GO" id="GO:0071555">
    <property type="term" value="P:cell wall organization"/>
    <property type="evidence" value="ECO:0007669"/>
    <property type="project" value="UniProtKB-KW"/>
</dbReference>
<evidence type="ECO:0000259" key="12">
    <source>
        <dbReference type="Pfam" id="PF04101"/>
    </source>
</evidence>
<dbReference type="RefSeq" id="WP_156214182.1">
    <property type="nucleotide sequence ID" value="NZ_WOFH01000001.1"/>
</dbReference>
<evidence type="ECO:0000256" key="1">
    <source>
        <dbReference type="ARBA" id="ARBA00022475"/>
    </source>
</evidence>
<dbReference type="GO" id="GO:0005975">
    <property type="term" value="P:carbohydrate metabolic process"/>
    <property type="evidence" value="ECO:0007669"/>
    <property type="project" value="InterPro"/>
</dbReference>
<keyword evidence="6 10" id="KW-0573">Peptidoglycan synthesis</keyword>
<evidence type="ECO:0000256" key="10">
    <source>
        <dbReference type="HAMAP-Rule" id="MF_00033"/>
    </source>
</evidence>
<gene>
    <name evidence="10" type="primary">murG</name>
    <name evidence="13" type="ORF">GNZ18_01115</name>
</gene>
<dbReference type="InterPro" id="IPR006009">
    <property type="entry name" value="GlcNAc_MurG"/>
</dbReference>
<comment type="similarity">
    <text evidence="10">Belongs to the glycosyltransferase 28 family. MurG subfamily.</text>
</comment>
<comment type="pathway">
    <text evidence="10">Cell wall biogenesis; peptidoglycan biosynthesis.</text>
</comment>
<comment type="function">
    <text evidence="10">Cell wall formation. Catalyzes the transfer of a GlcNAc subunit on undecaprenyl-pyrophosphoryl-MurNAc-pentapeptide (lipid intermediate I) to form undecaprenyl-pyrophosphoryl-MurNAc-(pentapeptide)GlcNAc (lipid intermediate II).</text>
</comment>
<dbReference type="InterPro" id="IPR004276">
    <property type="entry name" value="GlycoTrans_28_N"/>
</dbReference>
<feature type="binding site" evidence="10">
    <location>
        <position position="190"/>
    </location>
    <ligand>
        <name>UDP-N-acetyl-alpha-D-glucosamine</name>
        <dbReference type="ChEBI" id="CHEBI:57705"/>
    </ligand>
</feature>
<sequence length="396" mass="41593">MTHVVVPQALIDRRSPVRLIVSGGGGGDHTFPAVAVVRAARTAFRHHGLELQPFWVGAERDVEAKVAAEEGVPFTAIPTGGTRRARNRLCRVSAAVGRAPMAVTEAVNLVRGIRPDAVLCTGGYASVPVGLAARFCHRPLLVHEQGVRVGLANRITMRGASRVALGTEPTMDLLPERLRGRAVVTGNPLRPGLAGGDAGSAPARLRWDGWTPSLPTVYVTGGAIGARRLNELVTAILPELLRYANVFHQAGAELLGPVLAAAEALPPELRPRYLARGFVGEELADLLALADVAVSRGGCRTVGELTALGKPSVLVLPARAPGDERRRHAEHLAAHGAARVLAGDEATPARLVRELALLLTDPLRRSEMSAMARRLGRPGAAAALTNEVLALCAAAP</sequence>
<keyword evidence="9 10" id="KW-0961">Cell wall biogenesis/degradation</keyword>
<dbReference type="Proteomes" id="UP000432015">
    <property type="component" value="Unassembled WGS sequence"/>
</dbReference>
<comment type="caution">
    <text evidence="10">Lacks conserved residue(s) required for the propagation of feature annotation.</text>
</comment>
<dbReference type="EC" id="2.4.1.227" evidence="10"/>
<dbReference type="InterPro" id="IPR007235">
    <property type="entry name" value="Glyco_trans_28_C"/>
</dbReference>
<comment type="catalytic activity">
    <reaction evidence="10">
        <text>di-trans,octa-cis-undecaprenyl diphospho-N-acetyl-alpha-D-muramoyl-L-alanyl-D-glutamyl-meso-2,6-diaminopimeloyl-D-alanyl-D-alanine + UDP-N-acetyl-alpha-D-glucosamine = di-trans,octa-cis-undecaprenyl diphospho-[N-acetyl-alpha-D-glucosaminyl-(1-&gt;4)]-N-acetyl-alpha-D-muramoyl-L-alanyl-D-glutamyl-meso-2,6-diaminopimeloyl-D-alanyl-D-alanine + UDP + H(+)</text>
        <dbReference type="Rhea" id="RHEA:31227"/>
        <dbReference type="ChEBI" id="CHEBI:15378"/>
        <dbReference type="ChEBI" id="CHEBI:57705"/>
        <dbReference type="ChEBI" id="CHEBI:58223"/>
        <dbReference type="ChEBI" id="CHEBI:61387"/>
        <dbReference type="ChEBI" id="CHEBI:61388"/>
        <dbReference type="EC" id="2.4.1.227"/>
    </reaction>
</comment>
<keyword evidence="1 10" id="KW-1003">Cell membrane</keyword>
<dbReference type="GO" id="GO:0008360">
    <property type="term" value="P:regulation of cell shape"/>
    <property type="evidence" value="ECO:0007669"/>
    <property type="project" value="UniProtKB-KW"/>
</dbReference>
<keyword evidence="5 10" id="KW-0133">Cell shape</keyword>
<dbReference type="UniPathway" id="UPA00219"/>
<comment type="caution">
    <text evidence="13">The sequence shown here is derived from an EMBL/GenBank/DDBJ whole genome shotgun (WGS) entry which is preliminary data.</text>
</comment>
<evidence type="ECO:0000256" key="5">
    <source>
        <dbReference type="ARBA" id="ARBA00022960"/>
    </source>
</evidence>
<keyword evidence="2 10" id="KW-0132">Cell division</keyword>
<reference evidence="13 14" key="1">
    <citation type="submission" date="2019-11" db="EMBL/GenBank/DDBJ databases">
        <authorList>
            <person name="Cao P."/>
        </authorList>
    </citation>
    <scope>NUCLEOTIDE SEQUENCE [LARGE SCALE GENOMIC DNA]</scope>
    <source>
        <strain evidence="13 14">NEAU-AAG5</strain>
    </source>
</reference>
<evidence type="ECO:0000313" key="13">
    <source>
        <dbReference type="EMBL" id="MUN35210.1"/>
    </source>
</evidence>
<dbReference type="SUPFAM" id="SSF53756">
    <property type="entry name" value="UDP-Glycosyltransferase/glycogen phosphorylase"/>
    <property type="match status" value="1"/>
</dbReference>
<evidence type="ECO:0000256" key="8">
    <source>
        <dbReference type="ARBA" id="ARBA00023306"/>
    </source>
</evidence>
<dbReference type="PANTHER" id="PTHR21015">
    <property type="entry name" value="UDP-N-ACETYLGLUCOSAMINE--N-ACETYLMURAMYL-(PENTAPEPTIDE) PYROPHOSPHORYL-UNDECAPRENOL N-ACETYLGLUCOSAMINE TRANSFERASE 1"/>
    <property type="match status" value="1"/>
</dbReference>
<name>A0A7K1KSP6_9ACTN</name>
<evidence type="ECO:0000256" key="7">
    <source>
        <dbReference type="ARBA" id="ARBA00023136"/>
    </source>
</evidence>
<dbReference type="GO" id="GO:0009252">
    <property type="term" value="P:peptidoglycan biosynthetic process"/>
    <property type="evidence" value="ECO:0007669"/>
    <property type="project" value="UniProtKB-UniRule"/>
</dbReference>
<dbReference type="EMBL" id="WOFH01000001">
    <property type="protein sequence ID" value="MUN35210.1"/>
    <property type="molecule type" value="Genomic_DNA"/>
</dbReference>
<dbReference type="GO" id="GO:0051301">
    <property type="term" value="P:cell division"/>
    <property type="evidence" value="ECO:0007669"/>
    <property type="project" value="UniProtKB-KW"/>
</dbReference>
<comment type="subcellular location">
    <subcellularLocation>
        <location evidence="10">Cell membrane</location>
        <topology evidence="10">Peripheral membrane protein</topology>
        <orientation evidence="10">Cytoplasmic side</orientation>
    </subcellularLocation>
</comment>